<accession>A0A9P5X508</accession>
<reference evidence="1" key="1">
    <citation type="submission" date="2020-11" db="EMBL/GenBank/DDBJ databases">
        <authorList>
            <consortium name="DOE Joint Genome Institute"/>
            <person name="Ahrendt S."/>
            <person name="Riley R."/>
            <person name="Andreopoulos W."/>
            <person name="Labutti K."/>
            <person name="Pangilinan J."/>
            <person name="Ruiz-Duenas F.J."/>
            <person name="Barrasa J.M."/>
            <person name="Sanchez-Garcia M."/>
            <person name="Camarero S."/>
            <person name="Miyauchi S."/>
            <person name="Serrano A."/>
            <person name="Linde D."/>
            <person name="Babiker R."/>
            <person name="Drula E."/>
            <person name="Ayuso-Fernandez I."/>
            <person name="Pacheco R."/>
            <person name="Padilla G."/>
            <person name="Ferreira P."/>
            <person name="Barriuso J."/>
            <person name="Kellner H."/>
            <person name="Castanera R."/>
            <person name="Alfaro M."/>
            <person name="Ramirez L."/>
            <person name="Pisabarro A.G."/>
            <person name="Kuo A."/>
            <person name="Tritt A."/>
            <person name="Lipzen A."/>
            <person name="He G."/>
            <person name="Yan M."/>
            <person name="Ng V."/>
            <person name="Cullen D."/>
            <person name="Martin F."/>
            <person name="Rosso M.-N."/>
            <person name="Henrissat B."/>
            <person name="Hibbett D."/>
            <person name="Martinez A.T."/>
            <person name="Grigoriev I.V."/>
        </authorList>
    </citation>
    <scope>NUCLEOTIDE SEQUENCE</scope>
    <source>
        <strain evidence="1">MF-IS2</strain>
    </source>
</reference>
<evidence type="ECO:0000313" key="2">
    <source>
        <dbReference type="Proteomes" id="UP000807342"/>
    </source>
</evidence>
<dbReference type="Proteomes" id="UP000807342">
    <property type="component" value="Unassembled WGS sequence"/>
</dbReference>
<name>A0A9P5X508_9AGAR</name>
<dbReference type="AlphaFoldDB" id="A0A9P5X508"/>
<dbReference type="EMBL" id="MU151355">
    <property type="protein sequence ID" value="KAF9444694.1"/>
    <property type="molecule type" value="Genomic_DNA"/>
</dbReference>
<keyword evidence="2" id="KW-1185">Reference proteome</keyword>
<organism evidence="1 2">
    <name type="scientific">Macrolepiota fuliginosa MF-IS2</name>
    <dbReference type="NCBI Taxonomy" id="1400762"/>
    <lineage>
        <taxon>Eukaryota</taxon>
        <taxon>Fungi</taxon>
        <taxon>Dikarya</taxon>
        <taxon>Basidiomycota</taxon>
        <taxon>Agaricomycotina</taxon>
        <taxon>Agaricomycetes</taxon>
        <taxon>Agaricomycetidae</taxon>
        <taxon>Agaricales</taxon>
        <taxon>Agaricineae</taxon>
        <taxon>Agaricaceae</taxon>
        <taxon>Macrolepiota</taxon>
    </lineage>
</organism>
<comment type="caution">
    <text evidence="1">The sequence shown here is derived from an EMBL/GenBank/DDBJ whole genome shotgun (WGS) entry which is preliminary data.</text>
</comment>
<protein>
    <submittedName>
        <fullName evidence="1">Uncharacterized protein</fullName>
    </submittedName>
</protein>
<sequence>MSSRSNGLVVNPFFAGWVPSASRVIRPRLKLRGALEGEGAMLKLSIFSDVSEEFDVDDSARAKMTALWGKITEDNSERPIFAFRFPPIGKNTPRDDRPSQDVRMSKINLRQPPASHLGTTRLGPVLDLVIKAILASDPASTEFLDYRTNGHVQGRLNTRWVNNAERVCDKLEGWVGQAEIQEFGTEIYKNVHPRKYSIEVFLRLVGWTCAQYRVNQAQGQTEFSSGEDT</sequence>
<proteinExistence type="predicted"/>
<evidence type="ECO:0000313" key="1">
    <source>
        <dbReference type="EMBL" id="KAF9444694.1"/>
    </source>
</evidence>
<gene>
    <name evidence="1" type="ORF">P691DRAFT_786343</name>
</gene>